<dbReference type="PANTHER" id="PTHR30024">
    <property type="entry name" value="ALIPHATIC SULFONATES-BINDING PROTEIN-RELATED"/>
    <property type="match status" value="1"/>
</dbReference>
<dbReference type="Gene3D" id="3.40.190.10">
    <property type="entry name" value="Periplasmic binding protein-like II"/>
    <property type="match status" value="2"/>
</dbReference>
<dbReference type="CDD" id="cd13637">
    <property type="entry name" value="PBP2_Ca3427_like"/>
    <property type="match status" value="1"/>
</dbReference>
<dbReference type="EMBL" id="AE016816">
    <property type="protein sequence ID" value="AAS51495.1"/>
    <property type="molecule type" value="Genomic_DNA"/>
</dbReference>
<protein>
    <submittedName>
        <fullName evidence="5">ACR269Cp</fullName>
    </submittedName>
</protein>
<keyword evidence="3" id="KW-0732">Signal</keyword>
<dbReference type="Pfam" id="PF22384">
    <property type="entry name" value="PBP2_Ca3427_like"/>
    <property type="match status" value="1"/>
</dbReference>
<accession>Q75BK2</accession>
<dbReference type="OrthoDB" id="1363at2759"/>
<evidence type="ECO:0000313" key="5">
    <source>
        <dbReference type="EMBL" id="AAS51495.1"/>
    </source>
</evidence>
<dbReference type="GO" id="GO:0009970">
    <property type="term" value="P:cellular response to sulfate starvation"/>
    <property type="evidence" value="ECO:0000318"/>
    <property type="project" value="GO_Central"/>
</dbReference>
<dbReference type="RefSeq" id="NP_983671.1">
    <property type="nucleotide sequence ID" value="NM_209024.1"/>
</dbReference>
<dbReference type="InterPro" id="IPR054364">
    <property type="entry name" value="Ca3427-like_PBP2"/>
</dbReference>
<name>Q75BK2_EREGS</name>
<dbReference type="KEGG" id="ago:AGOS_ACR269C"/>
<proteinExistence type="inferred from homology"/>
<dbReference type="GeneID" id="4619806"/>
<dbReference type="PANTHER" id="PTHR30024:SF47">
    <property type="entry name" value="TAURINE-BINDING PERIPLASMIC PROTEIN"/>
    <property type="match status" value="1"/>
</dbReference>
<evidence type="ECO:0000256" key="3">
    <source>
        <dbReference type="ARBA" id="ARBA00022729"/>
    </source>
</evidence>
<reference evidence="6" key="2">
    <citation type="journal article" date="2013" name="G3 (Bethesda)">
        <title>Genomes of Ashbya fungi isolated from insects reveal four mating-type loci, numerous translocations, lack of transposons, and distinct gene duplications.</title>
        <authorList>
            <person name="Dietrich F.S."/>
            <person name="Voegeli S."/>
            <person name="Kuo S."/>
            <person name="Philippsen P."/>
        </authorList>
    </citation>
    <scope>GENOME REANNOTATION</scope>
    <source>
        <strain evidence="6">ATCC 10895 / CBS 109.51 / FGSC 9923 / NRRL Y-1056</strain>
    </source>
</reference>
<dbReference type="OMA" id="HFNLPWH"/>
<dbReference type="HOGENOM" id="CLU_061316_1_0_1"/>
<dbReference type="Proteomes" id="UP000000591">
    <property type="component" value="Chromosome III"/>
</dbReference>
<evidence type="ECO:0000259" key="4">
    <source>
        <dbReference type="Pfam" id="PF22384"/>
    </source>
</evidence>
<dbReference type="Pfam" id="PF13379">
    <property type="entry name" value="NMT1_2"/>
    <property type="match status" value="1"/>
</dbReference>
<reference evidence="5 6" key="1">
    <citation type="journal article" date="2004" name="Science">
        <title>The Ashbya gossypii genome as a tool for mapping the ancient Saccharomyces cerevisiae genome.</title>
        <authorList>
            <person name="Dietrich F.S."/>
            <person name="Voegeli S."/>
            <person name="Brachat S."/>
            <person name="Lerch A."/>
            <person name="Gates K."/>
            <person name="Steiner S."/>
            <person name="Mohr C."/>
            <person name="Pohlmann R."/>
            <person name="Luedi P."/>
            <person name="Choi S."/>
            <person name="Wing R.A."/>
            <person name="Flavier A."/>
            <person name="Gaffney T.D."/>
            <person name="Philippsen P."/>
        </authorList>
    </citation>
    <scope>NUCLEOTIDE SEQUENCE [LARGE SCALE GENOMIC DNA]</scope>
    <source>
        <strain evidence="6">ATCC 10895 / CBS 109.51 / FGSC 9923 / NRRL Y-1056</strain>
    </source>
</reference>
<evidence type="ECO:0000313" key="6">
    <source>
        <dbReference type="Proteomes" id="UP000000591"/>
    </source>
</evidence>
<gene>
    <name evidence="5" type="ORF">AGOS_ACR269C</name>
</gene>
<sequence length="302" mass="32282">MHSVRVGYIPEHFSAPLLFAQTLGFFAQRGVTAKLVPFPSGSGHLIQALDAGELDLALGLTEAFVRGIADTPAGAAPRYQIAGTYVRSPLNWAVSVGAASPLEHVDQLDGGRVGVSRVGSGSYVMSYVLALQRGFRRPFAAHPVCHTFAGLRAAVNDGAADAFLWEHFTSKRYHDAGEIRLLGNIPTPWPSWVLVKHTALEPAALAAFAAALDDGIAHFEAHPEAAVALITQHFDYSAEDAAAWRTTVRFHRPCCTLHDRTAVVDATLAVLQAAGVLRHAADPELVQRNVERGLYAAPAGEI</sequence>
<comment type="subcellular location">
    <subcellularLocation>
        <location evidence="1">Periplasm</location>
    </subcellularLocation>
</comment>
<evidence type="ECO:0000256" key="1">
    <source>
        <dbReference type="ARBA" id="ARBA00004418"/>
    </source>
</evidence>
<organism evidence="5 6">
    <name type="scientific">Eremothecium gossypii (strain ATCC 10895 / CBS 109.51 / FGSC 9923 / NRRL Y-1056)</name>
    <name type="common">Yeast</name>
    <name type="synonym">Ashbya gossypii</name>
    <dbReference type="NCBI Taxonomy" id="284811"/>
    <lineage>
        <taxon>Eukaryota</taxon>
        <taxon>Fungi</taxon>
        <taxon>Dikarya</taxon>
        <taxon>Ascomycota</taxon>
        <taxon>Saccharomycotina</taxon>
        <taxon>Saccharomycetes</taxon>
        <taxon>Saccharomycetales</taxon>
        <taxon>Saccharomycetaceae</taxon>
        <taxon>Eremothecium</taxon>
    </lineage>
</organism>
<evidence type="ECO:0000256" key="2">
    <source>
        <dbReference type="ARBA" id="ARBA00010742"/>
    </source>
</evidence>
<keyword evidence="6" id="KW-1185">Reference proteome</keyword>
<dbReference type="GO" id="GO:0042597">
    <property type="term" value="C:periplasmic space"/>
    <property type="evidence" value="ECO:0007669"/>
    <property type="project" value="UniProtKB-SubCell"/>
</dbReference>
<dbReference type="InParanoid" id="Q75BK2"/>
<dbReference type="SUPFAM" id="SSF53850">
    <property type="entry name" value="Periplasmic binding protein-like II"/>
    <property type="match status" value="1"/>
</dbReference>
<dbReference type="AlphaFoldDB" id="Q75BK2"/>
<feature type="domain" description="Ca3427-like PBP 2" evidence="4">
    <location>
        <begin position="92"/>
        <end position="185"/>
    </location>
</feature>
<dbReference type="eggNOG" id="ENOG502QRHZ">
    <property type="taxonomic scope" value="Eukaryota"/>
</dbReference>
<comment type="similarity">
    <text evidence="2">Belongs to the bacterial solute-binding protein SsuA/TauA family.</text>
</comment>